<dbReference type="GO" id="GO:0071555">
    <property type="term" value="P:cell wall organization"/>
    <property type="evidence" value="ECO:0007669"/>
    <property type="project" value="UniProtKB-KW"/>
</dbReference>
<evidence type="ECO:0000256" key="6">
    <source>
        <dbReference type="ARBA" id="ARBA00022960"/>
    </source>
</evidence>
<dbReference type="SUPFAM" id="SSF63418">
    <property type="entry name" value="MurE/MurF N-terminal domain"/>
    <property type="match status" value="1"/>
</dbReference>
<comment type="function">
    <text evidence="10 11">Involved in cell wall formation. Catalyzes the final step in the synthesis of UDP-N-acetylmuramoyl-pentapeptide, the precursor of murein.</text>
</comment>
<dbReference type="AlphaFoldDB" id="A0A547PT75"/>
<dbReference type="Gene3D" id="3.90.190.20">
    <property type="entry name" value="Mur ligase, C-terminal domain"/>
    <property type="match status" value="1"/>
</dbReference>
<dbReference type="InterPro" id="IPR000713">
    <property type="entry name" value="Mur_ligase_N"/>
</dbReference>
<dbReference type="GO" id="GO:0008360">
    <property type="term" value="P:regulation of cell shape"/>
    <property type="evidence" value="ECO:0007669"/>
    <property type="project" value="UniProtKB-KW"/>
</dbReference>
<dbReference type="InterPro" id="IPR005863">
    <property type="entry name" value="UDP-N-AcMur_synth"/>
</dbReference>
<organism evidence="15 16">
    <name type="scientific">Palleronia caenipelagi</name>
    <dbReference type="NCBI Taxonomy" id="2489174"/>
    <lineage>
        <taxon>Bacteria</taxon>
        <taxon>Pseudomonadati</taxon>
        <taxon>Pseudomonadota</taxon>
        <taxon>Alphaproteobacteria</taxon>
        <taxon>Rhodobacterales</taxon>
        <taxon>Roseobacteraceae</taxon>
        <taxon>Palleronia</taxon>
    </lineage>
</organism>
<comment type="subcellular location">
    <subcellularLocation>
        <location evidence="10 11">Cytoplasm</location>
    </subcellularLocation>
</comment>
<evidence type="ECO:0000256" key="10">
    <source>
        <dbReference type="HAMAP-Rule" id="MF_02019"/>
    </source>
</evidence>
<dbReference type="Pfam" id="PF02875">
    <property type="entry name" value="Mur_ligase_C"/>
    <property type="match status" value="1"/>
</dbReference>
<dbReference type="InterPro" id="IPR051046">
    <property type="entry name" value="MurCDEF_CellWall_CoF430Synth"/>
</dbReference>
<dbReference type="PANTHER" id="PTHR43024:SF1">
    <property type="entry name" value="UDP-N-ACETYLMURAMOYL-TRIPEPTIDE--D-ALANYL-D-ALANINE LIGASE"/>
    <property type="match status" value="1"/>
</dbReference>
<evidence type="ECO:0000313" key="15">
    <source>
        <dbReference type="EMBL" id="TRD17353.1"/>
    </source>
</evidence>
<feature type="domain" description="Mur ligase central" evidence="14">
    <location>
        <begin position="106"/>
        <end position="292"/>
    </location>
</feature>
<dbReference type="SUPFAM" id="SSF53623">
    <property type="entry name" value="MurD-like peptide ligases, catalytic domain"/>
    <property type="match status" value="1"/>
</dbReference>
<evidence type="ECO:0000256" key="2">
    <source>
        <dbReference type="ARBA" id="ARBA00022598"/>
    </source>
</evidence>
<dbReference type="EC" id="6.3.2.10" evidence="10 11"/>
<dbReference type="PANTHER" id="PTHR43024">
    <property type="entry name" value="UDP-N-ACETYLMURAMOYL-TRIPEPTIDE--D-ALANYL-D-ALANINE LIGASE"/>
    <property type="match status" value="1"/>
</dbReference>
<dbReference type="Proteomes" id="UP000318590">
    <property type="component" value="Unassembled WGS sequence"/>
</dbReference>
<evidence type="ECO:0000259" key="13">
    <source>
        <dbReference type="Pfam" id="PF02875"/>
    </source>
</evidence>
<keyword evidence="16" id="KW-1185">Reference proteome</keyword>
<name>A0A547PT75_9RHOB</name>
<keyword evidence="5 10" id="KW-0067">ATP-binding</keyword>
<dbReference type="GO" id="GO:0047480">
    <property type="term" value="F:UDP-N-acetylmuramoyl-tripeptide-D-alanyl-D-alanine ligase activity"/>
    <property type="evidence" value="ECO:0007669"/>
    <property type="project" value="UniProtKB-UniRule"/>
</dbReference>
<feature type="domain" description="Mur ligase N-terminal catalytic" evidence="12">
    <location>
        <begin position="23"/>
        <end position="91"/>
    </location>
</feature>
<dbReference type="InterPro" id="IPR035911">
    <property type="entry name" value="MurE/MurF_N"/>
</dbReference>
<dbReference type="GO" id="GO:0005524">
    <property type="term" value="F:ATP binding"/>
    <property type="evidence" value="ECO:0007669"/>
    <property type="project" value="UniProtKB-UniRule"/>
</dbReference>
<feature type="binding site" evidence="10">
    <location>
        <begin position="108"/>
        <end position="114"/>
    </location>
    <ligand>
        <name>ATP</name>
        <dbReference type="ChEBI" id="CHEBI:30616"/>
    </ligand>
</feature>
<keyword evidence="7 10" id="KW-0573">Peptidoglycan synthesis</keyword>
<dbReference type="UniPathway" id="UPA00219"/>
<comment type="catalytic activity">
    <reaction evidence="10 11">
        <text>D-alanyl-D-alanine + UDP-N-acetyl-alpha-D-muramoyl-L-alanyl-gamma-D-glutamyl-meso-2,6-diaminopimelate + ATP = UDP-N-acetyl-alpha-D-muramoyl-L-alanyl-gamma-D-glutamyl-meso-2,6-diaminopimeloyl-D-alanyl-D-alanine + ADP + phosphate + H(+)</text>
        <dbReference type="Rhea" id="RHEA:28374"/>
        <dbReference type="ChEBI" id="CHEBI:15378"/>
        <dbReference type="ChEBI" id="CHEBI:30616"/>
        <dbReference type="ChEBI" id="CHEBI:43474"/>
        <dbReference type="ChEBI" id="CHEBI:57822"/>
        <dbReference type="ChEBI" id="CHEBI:61386"/>
        <dbReference type="ChEBI" id="CHEBI:83905"/>
        <dbReference type="ChEBI" id="CHEBI:456216"/>
        <dbReference type="EC" id="6.3.2.10"/>
    </reaction>
</comment>
<evidence type="ECO:0000256" key="8">
    <source>
        <dbReference type="ARBA" id="ARBA00023306"/>
    </source>
</evidence>
<dbReference type="GO" id="GO:0051301">
    <property type="term" value="P:cell division"/>
    <property type="evidence" value="ECO:0007669"/>
    <property type="project" value="UniProtKB-KW"/>
</dbReference>
<sequence length="468" mass="49239">MTLWTAAEAAEATGGQTVGDWTVTGVSIDTRTLQTGDLFVALKAARDGHDFVAQALEAGAGAALVSYRPENVAEDAPLLIVHDVLTALEDLGRAARARFAGKVLAITGSVGKTTTKEMGRIAFGAQMRVHAAEASYNNHWGVPLTLARMPREADLAIIEIGMNHPGEIAPLAKMARPHAAIITTVAPAHLAAFASVAEIAQEKAAIFEGLEPDGRAILPADLEVTPILRSAAPGKMTGFGCSEDADLRLTEVTLHDECTVVQLEEAGVPLVFRIGAVGRHLASNAASIIAAASALGADTDVAAQALAGWHAPQGRGSRERIVLDEVEDAALDLIDDAFNANPASVAAGLERLAAARPGPGGRRVVILGDMLELGPREAELHADLAALPAVAALDVVHTIGPRMRHLHDALAPEIRGEWFPETDDALPQLRRMLRVGDVVLVKGSKSARTSRVVDAIRDLRHRTRRAVP</sequence>
<dbReference type="InterPro" id="IPR013221">
    <property type="entry name" value="Mur_ligase_cen"/>
</dbReference>
<keyword evidence="1 10" id="KW-0963">Cytoplasm</keyword>
<reference evidence="15 16" key="1">
    <citation type="submission" date="2019-06" db="EMBL/GenBank/DDBJ databases">
        <title>Paenimaribius caenipelagi gen. nov., sp. nov., isolated from a tidal flat.</title>
        <authorList>
            <person name="Yoon J.-H."/>
        </authorList>
    </citation>
    <scope>NUCLEOTIDE SEQUENCE [LARGE SCALE GENOMIC DNA]</scope>
    <source>
        <strain evidence="15 16">JBTF-M29</strain>
    </source>
</reference>
<keyword evidence="3 10" id="KW-0132">Cell division</keyword>
<dbReference type="NCBIfam" id="TIGR01143">
    <property type="entry name" value="murF"/>
    <property type="match status" value="1"/>
</dbReference>
<evidence type="ECO:0000256" key="1">
    <source>
        <dbReference type="ARBA" id="ARBA00022490"/>
    </source>
</evidence>
<dbReference type="Gene3D" id="3.40.1390.10">
    <property type="entry name" value="MurE/MurF, N-terminal domain"/>
    <property type="match status" value="1"/>
</dbReference>
<evidence type="ECO:0000259" key="12">
    <source>
        <dbReference type="Pfam" id="PF01225"/>
    </source>
</evidence>
<dbReference type="Gene3D" id="3.40.1190.10">
    <property type="entry name" value="Mur-like, catalytic domain"/>
    <property type="match status" value="1"/>
</dbReference>
<evidence type="ECO:0000256" key="7">
    <source>
        <dbReference type="ARBA" id="ARBA00022984"/>
    </source>
</evidence>
<dbReference type="InterPro" id="IPR004101">
    <property type="entry name" value="Mur_ligase_C"/>
</dbReference>
<dbReference type="GO" id="GO:0005737">
    <property type="term" value="C:cytoplasm"/>
    <property type="evidence" value="ECO:0007669"/>
    <property type="project" value="UniProtKB-SubCell"/>
</dbReference>
<proteinExistence type="inferred from homology"/>
<evidence type="ECO:0000256" key="5">
    <source>
        <dbReference type="ARBA" id="ARBA00022840"/>
    </source>
</evidence>
<evidence type="ECO:0000313" key="16">
    <source>
        <dbReference type="Proteomes" id="UP000318590"/>
    </source>
</evidence>
<keyword evidence="8 10" id="KW-0131">Cell cycle</keyword>
<dbReference type="SUPFAM" id="SSF53244">
    <property type="entry name" value="MurD-like peptide ligases, peptide-binding domain"/>
    <property type="match status" value="1"/>
</dbReference>
<dbReference type="HAMAP" id="MF_02019">
    <property type="entry name" value="MurF"/>
    <property type="match status" value="1"/>
</dbReference>
<evidence type="ECO:0000259" key="14">
    <source>
        <dbReference type="Pfam" id="PF08245"/>
    </source>
</evidence>
<dbReference type="EMBL" id="VFSV01000024">
    <property type="protein sequence ID" value="TRD17353.1"/>
    <property type="molecule type" value="Genomic_DNA"/>
</dbReference>
<keyword evidence="2 10" id="KW-0436">Ligase</keyword>
<dbReference type="InterPro" id="IPR036565">
    <property type="entry name" value="Mur-like_cat_sf"/>
</dbReference>
<dbReference type="RefSeq" id="WP_142835257.1">
    <property type="nucleotide sequence ID" value="NZ_VFSV01000024.1"/>
</dbReference>
<keyword evidence="4 10" id="KW-0547">Nucleotide-binding</keyword>
<keyword evidence="9 10" id="KW-0961">Cell wall biogenesis/degradation</keyword>
<evidence type="ECO:0000256" key="4">
    <source>
        <dbReference type="ARBA" id="ARBA00022741"/>
    </source>
</evidence>
<dbReference type="InterPro" id="IPR036615">
    <property type="entry name" value="Mur_ligase_C_dom_sf"/>
</dbReference>
<comment type="pathway">
    <text evidence="10 11">Cell wall biogenesis; peptidoglycan biosynthesis.</text>
</comment>
<accession>A0A547PT75</accession>
<dbReference type="GO" id="GO:0008766">
    <property type="term" value="F:UDP-N-acetylmuramoylalanyl-D-glutamyl-2,6-diaminopimelate-D-alanyl-D-alanine ligase activity"/>
    <property type="evidence" value="ECO:0007669"/>
    <property type="project" value="RHEA"/>
</dbReference>
<dbReference type="GO" id="GO:0009252">
    <property type="term" value="P:peptidoglycan biosynthetic process"/>
    <property type="evidence" value="ECO:0007669"/>
    <property type="project" value="UniProtKB-UniRule"/>
</dbReference>
<dbReference type="Pfam" id="PF08245">
    <property type="entry name" value="Mur_ligase_M"/>
    <property type="match status" value="1"/>
</dbReference>
<feature type="domain" description="Mur ligase C-terminal" evidence="13">
    <location>
        <begin position="330"/>
        <end position="444"/>
    </location>
</feature>
<dbReference type="OrthoDB" id="9800958at2"/>
<gene>
    <name evidence="10 15" type="primary">murF</name>
    <name evidence="15" type="ORF">FEV53_13005</name>
</gene>
<keyword evidence="6 10" id="KW-0133">Cell shape</keyword>
<dbReference type="Pfam" id="PF01225">
    <property type="entry name" value="Mur_ligase"/>
    <property type="match status" value="1"/>
</dbReference>
<evidence type="ECO:0000256" key="9">
    <source>
        <dbReference type="ARBA" id="ARBA00023316"/>
    </source>
</evidence>
<evidence type="ECO:0000256" key="11">
    <source>
        <dbReference type="RuleBase" id="RU004136"/>
    </source>
</evidence>
<comment type="similarity">
    <text evidence="10">Belongs to the MurCDEF family. MurF subfamily.</text>
</comment>
<comment type="caution">
    <text evidence="15">The sequence shown here is derived from an EMBL/GenBank/DDBJ whole genome shotgun (WGS) entry which is preliminary data.</text>
</comment>
<evidence type="ECO:0000256" key="3">
    <source>
        <dbReference type="ARBA" id="ARBA00022618"/>
    </source>
</evidence>
<protein>
    <recommendedName>
        <fullName evidence="10 11">UDP-N-acetylmuramoyl-tripeptide--D-alanyl-D-alanine ligase</fullName>
        <ecNumber evidence="10 11">6.3.2.10</ecNumber>
    </recommendedName>
    <alternativeName>
        <fullName evidence="10">D-alanyl-D-alanine-adding enzyme</fullName>
    </alternativeName>
</protein>